<evidence type="ECO:0000256" key="8">
    <source>
        <dbReference type="SAM" id="MobiDB-lite"/>
    </source>
</evidence>
<dbReference type="InterPro" id="IPR006145">
    <property type="entry name" value="PsdUridine_synth_RsuA/RluA"/>
</dbReference>
<dbReference type="InterPro" id="IPR020094">
    <property type="entry name" value="TruA/RsuA/RluB/E/F_N"/>
</dbReference>
<dbReference type="EMBL" id="UAPV01000001">
    <property type="protein sequence ID" value="SPT70911.1"/>
    <property type="molecule type" value="Genomic_DNA"/>
</dbReference>
<evidence type="ECO:0000256" key="4">
    <source>
        <dbReference type="ARBA" id="ARBA00036944"/>
    </source>
</evidence>
<dbReference type="GO" id="GO:0160139">
    <property type="term" value="F:23S rRNA pseudouridine(2605) synthase activity"/>
    <property type="evidence" value="ECO:0007669"/>
    <property type="project" value="UniProtKB-EC"/>
</dbReference>
<dbReference type="GO" id="GO:0003723">
    <property type="term" value="F:RNA binding"/>
    <property type="evidence" value="ECO:0007669"/>
    <property type="project" value="UniProtKB-KW"/>
</dbReference>
<organism evidence="10 11">
    <name type="scientific">Anaerobiospirillum thomasii</name>
    <dbReference type="NCBI Taxonomy" id="179995"/>
    <lineage>
        <taxon>Bacteria</taxon>
        <taxon>Pseudomonadati</taxon>
        <taxon>Pseudomonadota</taxon>
        <taxon>Gammaproteobacteria</taxon>
        <taxon>Aeromonadales</taxon>
        <taxon>Succinivibrionaceae</taxon>
        <taxon>Anaerobiospirillum</taxon>
    </lineage>
</organism>
<evidence type="ECO:0000256" key="1">
    <source>
        <dbReference type="ARBA" id="ARBA00008348"/>
    </source>
</evidence>
<feature type="domain" description="RNA-binding S4" evidence="9">
    <location>
        <begin position="3"/>
        <end position="63"/>
    </location>
</feature>
<evidence type="ECO:0000256" key="3">
    <source>
        <dbReference type="ARBA" id="ARBA00023235"/>
    </source>
</evidence>
<dbReference type="NCBIfam" id="TIGR00093">
    <property type="entry name" value="pseudouridine synthase"/>
    <property type="match status" value="1"/>
</dbReference>
<evidence type="ECO:0000256" key="5">
    <source>
        <dbReference type="ARBA" id="ARBA00037383"/>
    </source>
</evidence>
<accession>A0A2X0WZE2</accession>
<dbReference type="InterPro" id="IPR042092">
    <property type="entry name" value="PsdUridine_s_RsuA/RluB/E/F_cat"/>
</dbReference>
<dbReference type="Gene3D" id="3.10.290.10">
    <property type="entry name" value="RNA-binding S4 domain"/>
    <property type="match status" value="1"/>
</dbReference>
<dbReference type="Pfam" id="PF00849">
    <property type="entry name" value="PseudoU_synth_2"/>
    <property type="match status" value="1"/>
</dbReference>
<feature type="compositionally biased region" description="Basic and acidic residues" evidence="8">
    <location>
        <begin position="350"/>
        <end position="363"/>
    </location>
</feature>
<dbReference type="Gene3D" id="3.30.70.1560">
    <property type="entry name" value="Alpha-L RNA-binding motif"/>
    <property type="match status" value="1"/>
</dbReference>
<evidence type="ECO:0000259" key="9">
    <source>
        <dbReference type="SMART" id="SM00363"/>
    </source>
</evidence>
<dbReference type="GO" id="GO:0005829">
    <property type="term" value="C:cytosol"/>
    <property type="evidence" value="ECO:0007669"/>
    <property type="project" value="UniProtKB-ARBA"/>
</dbReference>
<dbReference type="CDD" id="cd02556">
    <property type="entry name" value="PseudoU_synth_RluB"/>
    <property type="match status" value="1"/>
</dbReference>
<dbReference type="CDD" id="cd00165">
    <property type="entry name" value="S4"/>
    <property type="match status" value="1"/>
</dbReference>
<keyword evidence="3 7" id="KW-0413">Isomerase</keyword>
<dbReference type="PANTHER" id="PTHR47683">
    <property type="entry name" value="PSEUDOURIDINE SYNTHASE FAMILY PROTEIN-RELATED"/>
    <property type="match status" value="1"/>
</dbReference>
<feature type="compositionally biased region" description="Basic and acidic residues" evidence="8">
    <location>
        <begin position="387"/>
        <end position="413"/>
    </location>
</feature>
<evidence type="ECO:0000256" key="2">
    <source>
        <dbReference type="ARBA" id="ARBA00022884"/>
    </source>
</evidence>
<dbReference type="InterPro" id="IPR002942">
    <property type="entry name" value="S4_RNA-bd"/>
</dbReference>
<comment type="catalytic activity">
    <reaction evidence="4">
        <text>uridine(2605) in 23S rRNA = pseudouridine(2605) in 23S rRNA</text>
        <dbReference type="Rhea" id="RHEA:42520"/>
        <dbReference type="Rhea" id="RHEA-COMP:10095"/>
        <dbReference type="Rhea" id="RHEA-COMP:10096"/>
        <dbReference type="ChEBI" id="CHEBI:65314"/>
        <dbReference type="ChEBI" id="CHEBI:65315"/>
        <dbReference type="EC" id="5.4.99.22"/>
    </reaction>
</comment>
<dbReference type="NCBIfam" id="NF007976">
    <property type="entry name" value="PRK10700.1"/>
    <property type="match status" value="1"/>
</dbReference>
<dbReference type="AlphaFoldDB" id="A0A2X0WZE2"/>
<sequence length="427" mass="47804">MTEKLQKVLARLGVGSRRELDALIAQGRVEVNGKVATVGERVEDDITVKIDGRVVATPLSSNPKCRVLMYYKPEGELTTISDPEGRPTVFDHIPKPDTGRWIYVGRLDLNTSGLLLFTTDGELANALMHPKNAIERVYAARIYGDVSDEQISALLTGVKLKDGMAKFDKVSFQGGDGRNAWYHVSLKEGRNREVRRLWEGVGLKVSRLIRIKYAGLALDETLKTGQYRELTLSEINNIRALSGLKSLSDSQIARTPLALKSQHKKGPKMGSAAARPKGRAARDLRSDDRALRRSDAKDALRSRGRDDKKRTYGRSEDRRSVRFAKDADSYESSFSLRRSSAGKGKQAGYRMDRGSSRHDERRSGSYGSKDGGLNFKVVRSQRSDSSSYKHKDSQSRHYSEKNESRTMRRDSSHGGKKIIARRGRDWS</sequence>
<dbReference type="Proteomes" id="UP000250086">
    <property type="component" value="Unassembled WGS sequence"/>
</dbReference>
<protein>
    <recommendedName>
        <fullName evidence="7">Pseudouridine synthase</fullName>
        <ecNumber evidence="7">5.4.99.-</ecNumber>
    </recommendedName>
</protein>
<proteinExistence type="inferred from homology"/>
<dbReference type="PANTHER" id="PTHR47683:SF3">
    <property type="entry name" value="RIBOSOMAL LARGE SUBUNIT PSEUDOURIDINE SYNTHASE B"/>
    <property type="match status" value="1"/>
</dbReference>
<dbReference type="InterPro" id="IPR018496">
    <property type="entry name" value="PsdUridine_synth_RsuA/RluB_CS"/>
</dbReference>
<dbReference type="SMART" id="SM00363">
    <property type="entry name" value="S4"/>
    <property type="match status" value="1"/>
</dbReference>
<feature type="compositionally biased region" description="Low complexity" evidence="8">
    <location>
        <begin position="330"/>
        <end position="339"/>
    </location>
</feature>
<feature type="compositionally biased region" description="Basic and acidic residues" evidence="8">
    <location>
        <begin position="280"/>
        <end position="328"/>
    </location>
</feature>
<dbReference type="SUPFAM" id="SSF55120">
    <property type="entry name" value="Pseudouridine synthase"/>
    <property type="match status" value="1"/>
</dbReference>
<dbReference type="PROSITE" id="PS50889">
    <property type="entry name" value="S4"/>
    <property type="match status" value="1"/>
</dbReference>
<keyword evidence="2 6" id="KW-0694">RNA-binding</keyword>
<evidence type="ECO:0000256" key="7">
    <source>
        <dbReference type="RuleBase" id="RU003887"/>
    </source>
</evidence>
<evidence type="ECO:0000256" key="6">
    <source>
        <dbReference type="PROSITE-ProRule" id="PRU00182"/>
    </source>
</evidence>
<dbReference type="RefSeq" id="WP_113744924.1">
    <property type="nucleotide sequence ID" value="NZ_UAPV01000001.1"/>
</dbReference>
<dbReference type="InterPro" id="IPR020103">
    <property type="entry name" value="PsdUridine_synth_cat_dom_sf"/>
</dbReference>
<dbReference type="FunFam" id="3.10.290.10:FF:000003">
    <property type="entry name" value="Pseudouridine synthase"/>
    <property type="match status" value="1"/>
</dbReference>
<comment type="similarity">
    <text evidence="1 7">Belongs to the pseudouridine synthase RsuA family.</text>
</comment>
<dbReference type="InterPro" id="IPR036986">
    <property type="entry name" value="S4_RNA-bd_sf"/>
</dbReference>
<dbReference type="Pfam" id="PF01479">
    <property type="entry name" value="S4"/>
    <property type="match status" value="1"/>
</dbReference>
<dbReference type="EC" id="5.4.99.-" evidence="7"/>
<dbReference type="Gene3D" id="3.30.70.580">
    <property type="entry name" value="Pseudouridine synthase I, catalytic domain, N-terminal subdomain"/>
    <property type="match status" value="1"/>
</dbReference>
<feature type="region of interest" description="Disordered" evidence="8">
    <location>
        <begin position="257"/>
        <end position="427"/>
    </location>
</feature>
<evidence type="ECO:0000313" key="10">
    <source>
        <dbReference type="EMBL" id="SPT70911.1"/>
    </source>
</evidence>
<dbReference type="SUPFAM" id="SSF55174">
    <property type="entry name" value="Alpha-L RNA-binding motif"/>
    <property type="match status" value="1"/>
</dbReference>
<evidence type="ECO:0000313" key="11">
    <source>
        <dbReference type="Proteomes" id="UP000250086"/>
    </source>
</evidence>
<gene>
    <name evidence="10" type="primary">rluB</name>
    <name evidence="10" type="ORF">NCTC13093_02337</name>
</gene>
<name>A0A2X0WZE2_9GAMM</name>
<dbReference type="InterPro" id="IPR000748">
    <property type="entry name" value="PsdUridine_synth_RsuA/RluB/E/F"/>
</dbReference>
<reference evidence="10 11" key="1">
    <citation type="submission" date="2018-06" db="EMBL/GenBank/DDBJ databases">
        <authorList>
            <consortium name="Pathogen Informatics"/>
            <person name="Doyle S."/>
        </authorList>
    </citation>
    <scope>NUCLEOTIDE SEQUENCE [LARGE SCALE GENOMIC DNA]</scope>
    <source>
        <strain evidence="10 11">NCTC13093</strain>
    </source>
</reference>
<comment type="function">
    <text evidence="5">Responsible for synthesis of pseudouridine from uracil-2605 in 23S ribosomal RNA.</text>
</comment>
<dbReference type="FunFam" id="3.30.70.1560:FF:000001">
    <property type="entry name" value="Pseudouridine synthase"/>
    <property type="match status" value="1"/>
</dbReference>
<dbReference type="PROSITE" id="PS01149">
    <property type="entry name" value="PSI_RSU"/>
    <property type="match status" value="1"/>
</dbReference>
<dbReference type="InterPro" id="IPR050343">
    <property type="entry name" value="RsuA_PseudoU_synthase"/>
</dbReference>
<dbReference type="GO" id="GO:0000455">
    <property type="term" value="P:enzyme-directed rRNA pseudouridine synthesis"/>
    <property type="evidence" value="ECO:0007669"/>
    <property type="project" value="UniProtKB-ARBA"/>
</dbReference>
<keyword evidence="11" id="KW-1185">Reference proteome</keyword>